<comment type="subcellular location">
    <subcellularLocation>
        <location evidence="1">Cell membrane</location>
        <topology evidence="1">Multi-pass membrane protein</topology>
    </subcellularLocation>
</comment>
<evidence type="ECO:0000313" key="8">
    <source>
        <dbReference type="EMBL" id="PQJ28092.1"/>
    </source>
</evidence>
<name>A0A2S7U183_9BACT</name>
<evidence type="ECO:0000256" key="1">
    <source>
        <dbReference type="ARBA" id="ARBA00004651"/>
    </source>
</evidence>
<dbReference type="RefSeq" id="WP_105042592.1">
    <property type="nucleotide sequence ID" value="NZ_MQWA01000001.1"/>
</dbReference>
<comment type="caution">
    <text evidence="8">The sequence shown here is derived from an EMBL/GenBank/DDBJ whole genome shotgun (WGS) entry which is preliminary data.</text>
</comment>
<feature type="transmembrane region" description="Helical" evidence="7">
    <location>
        <begin position="21"/>
        <end position="47"/>
    </location>
</feature>
<dbReference type="AlphaFoldDB" id="A0A2S7U183"/>
<protein>
    <recommendedName>
        <fullName evidence="10">Polysaccharide biosynthesis protein</fullName>
    </recommendedName>
</protein>
<feature type="transmembrane region" description="Helical" evidence="7">
    <location>
        <begin position="420"/>
        <end position="438"/>
    </location>
</feature>
<comment type="similarity">
    <text evidence="2">Belongs to the polysaccharide synthase family.</text>
</comment>
<feature type="transmembrane region" description="Helical" evidence="7">
    <location>
        <begin position="147"/>
        <end position="169"/>
    </location>
</feature>
<feature type="transmembrane region" description="Helical" evidence="7">
    <location>
        <begin position="360"/>
        <end position="382"/>
    </location>
</feature>
<sequence length="458" mass="51801">MRLYINKLKQVLVSKLGMDRAIAASSLTQMIRFVTGPITMVLMIRHFTPEEQGFFYSFAGVIGLQVFLEAGFAQSITQFTSKEFASLRFNTSGALTGDPAALSRLRSLLAQSNRYYCSMAAVLTVALSIGGYWFFSSKSSHGVPWHIPWFVVCFTSGLGFLLTPYWAFLVGCNRVAQVATYRFWATLVGFTVTATGLILGFGIYVVVYGALFNLVFPIVYLTTRWRKLLLQVLRPPGKYIISWREDIWGFQWRIALTWMSRYFLESGIAPLAFQISGPLMAGKIGMTFQVVRMIGGISNTWTATKIPYWGALAAGNRWEELEFSWRSAARRNVLLTFIGLLAFVVAFPLLNSIWPTASNRFLAITDIAYFSVGWFFYSFWLVSMHYTRALRQEPYTFLHVAVGLVFLSGCLLLYKNFGDSTIPLIFCLVHIVPAYIAVRLRGNIRNSLLVQKSDTYHE</sequence>
<evidence type="ECO:0000313" key="9">
    <source>
        <dbReference type="Proteomes" id="UP000239907"/>
    </source>
</evidence>
<keyword evidence="5 7" id="KW-1133">Transmembrane helix</keyword>
<dbReference type="PANTHER" id="PTHR30250">
    <property type="entry name" value="PST FAMILY PREDICTED COLANIC ACID TRANSPORTER"/>
    <property type="match status" value="1"/>
</dbReference>
<reference evidence="8 9" key="1">
    <citation type="submission" date="2016-12" db="EMBL/GenBank/DDBJ databases">
        <title>Study of bacterial adaptation to deep sea.</title>
        <authorList>
            <person name="Song J."/>
            <person name="Yoshizawa S."/>
            <person name="Kogure K."/>
        </authorList>
    </citation>
    <scope>NUCLEOTIDE SEQUENCE [LARGE SCALE GENOMIC DNA]</scope>
    <source>
        <strain evidence="8 9">SAORIC-165</strain>
    </source>
</reference>
<keyword evidence="4 7" id="KW-0812">Transmembrane</keyword>
<gene>
    <name evidence="8" type="ORF">BSZ32_05950</name>
</gene>
<evidence type="ECO:0000256" key="4">
    <source>
        <dbReference type="ARBA" id="ARBA00022692"/>
    </source>
</evidence>
<feature type="transmembrane region" description="Helical" evidence="7">
    <location>
        <begin position="205"/>
        <end position="223"/>
    </location>
</feature>
<dbReference type="EMBL" id="MQWA01000001">
    <property type="protein sequence ID" value="PQJ28092.1"/>
    <property type="molecule type" value="Genomic_DNA"/>
</dbReference>
<keyword evidence="3" id="KW-1003">Cell membrane</keyword>
<accession>A0A2S7U183</accession>
<keyword evidence="6 7" id="KW-0472">Membrane</keyword>
<dbReference type="InterPro" id="IPR050833">
    <property type="entry name" value="Poly_Biosynth_Transport"/>
</dbReference>
<dbReference type="PANTHER" id="PTHR30250:SF10">
    <property type="entry name" value="LIPOPOLYSACCHARIDE BIOSYNTHESIS PROTEIN WZXC"/>
    <property type="match status" value="1"/>
</dbReference>
<feature type="transmembrane region" description="Helical" evidence="7">
    <location>
        <begin position="53"/>
        <end position="72"/>
    </location>
</feature>
<evidence type="ECO:0008006" key="10">
    <source>
        <dbReference type="Google" id="ProtNLM"/>
    </source>
</evidence>
<evidence type="ECO:0000256" key="2">
    <source>
        <dbReference type="ARBA" id="ARBA00007430"/>
    </source>
</evidence>
<organism evidence="8 9">
    <name type="scientific">Rubritalea profundi</name>
    <dbReference type="NCBI Taxonomy" id="1658618"/>
    <lineage>
        <taxon>Bacteria</taxon>
        <taxon>Pseudomonadati</taxon>
        <taxon>Verrucomicrobiota</taxon>
        <taxon>Verrucomicrobiia</taxon>
        <taxon>Verrucomicrobiales</taxon>
        <taxon>Rubritaleaceae</taxon>
        <taxon>Rubritalea</taxon>
    </lineage>
</organism>
<dbReference type="GO" id="GO:0005886">
    <property type="term" value="C:plasma membrane"/>
    <property type="evidence" value="ECO:0007669"/>
    <property type="project" value="UniProtKB-SubCell"/>
</dbReference>
<feature type="transmembrane region" description="Helical" evidence="7">
    <location>
        <begin position="181"/>
        <end position="199"/>
    </location>
</feature>
<dbReference type="Proteomes" id="UP000239907">
    <property type="component" value="Unassembled WGS sequence"/>
</dbReference>
<evidence type="ECO:0000256" key="6">
    <source>
        <dbReference type="ARBA" id="ARBA00023136"/>
    </source>
</evidence>
<keyword evidence="9" id="KW-1185">Reference proteome</keyword>
<evidence type="ECO:0000256" key="7">
    <source>
        <dbReference type="SAM" id="Phobius"/>
    </source>
</evidence>
<proteinExistence type="inferred from homology"/>
<evidence type="ECO:0000256" key="5">
    <source>
        <dbReference type="ARBA" id="ARBA00022989"/>
    </source>
</evidence>
<feature type="transmembrane region" description="Helical" evidence="7">
    <location>
        <begin position="333"/>
        <end position="354"/>
    </location>
</feature>
<evidence type="ECO:0000256" key="3">
    <source>
        <dbReference type="ARBA" id="ARBA00022475"/>
    </source>
</evidence>
<feature type="transmembrane region" description="Helical" evidence="7">
    <location>
        <begin position="115"/>
        <end position="135"/>
    </location>
</feature>
<dbReference type="OrthoDB" id="8562875at2"/>
<feature type="transmembrane region" description="Helical" evidence="7">
    <location>
        <begin position="394"/>
        <end position="414"/>
    </location>
</feature>